<accession>A0ABP7TP39</accession>
<dbReference type="RefSeq" id="WP_324690695.1">
    <property type="nucleotide sequence ID" value="NZ_BAABCR010000013.1"/>
</dbReference>
<feature type="signal peptide" evidence="1">
    <location>
        <begin position="1"/>
        <end position="18"/>
    </location>
</feature>
<feature type="chain" id="PRO_5045393075" description="Outer membrane protein beta-barrel domain-containing protein" evidence="1">
    <location>
        <begin position="19"/>
        <end position="202"/>
    </location>
</feature>
<protein>
    <recommendedName>
        <fullName evidence="4">Outer membrane protein beta-barrel domain-containing protein</fullName>
    </recommendedName>
</protein>
<evidence type="ECO:0000313" key="2">
    <source>
        <dbReference type="EMBL" id="GAA4029177.1"/>
    </source>
</evidence>
<evidence type="ECO:0000313" key="3">
    <source>
        <dbReference type="Proteomes" id="UP001500968"/>
    </source>
</evidence>
<reference evidence="3" key="1">
    <citation type="journal article" date="2019" name="Int. J. Syst. Evol. Microbiol.">
        <title>The Global Catalogue of Microorganisms (GCM) 10K type strain sequencing project: providing services to taxonomists for standard genome sequencing and annotation.</title>
        <authorList>
            <consortium name="The Broad Institute Genomics Platform"/>
            <consortium name="The Broad Institute Genome Sequencing Center for Infectious Disease"/>
            <person name="Wu L."/>
            <person name="Ma J."/>
        </authorList>
    </citation>
    <scope>NUCLEOTIDE SEQUENCE [LARGE SCALE GENOMIC DNA]</scope>
    <source>
        <strain evidence="3">JCM 17064</strain>
    </source>
</reference>
<dbReference type="Proteomes" id="UP001500968">
    <property type="component" value="Unassembled WGS sequence"/>
</dbReference>
<comment type="caution">
    <text evidence="2">The sequence shown here is derived from an EMBL/GenBank/DDBJ whole genome shotgun (WGS) entry which is preliminary data.</text>
</comment>
<gene>
    <name evidence="2" type="ORF">GCM10022386_11120</name>
</gene>
<sequence>MKKITILLLLGLSLSVYSQDKFGAFTGFNYSYFTDGIAGQVLAEESFGLQLGIVYEKELSAKVHFRPKLAFSQQGDRTQTEGVINFDPIVGGDFEIDQIDTKLTYINLPLDFKFWNKIYVIAGPQLGFLVQETQMNQFNQKAKSSVDFGFNLGGGFTVNKLFFEVGIYQGFTEVYRYNYFYTGNSVKAHNGFAKFTVGYMFK</sequence>
<proteinExistence type="predicted"/>
<name>A0ABP7TP39_9FLAO</name>
<organism evidence="2 3">
    <name type="scientific">Flavobacterium cheonhonense</name>
    <dbReference type="NCBI Taxonomy" id="706185"/>
    <lineage>
        <taxon>Bacteria</taxon>
        <taxon>Pseudomonadati</taxon>
        <taxon>Bacteroidota</taxon>
        <taxon>Flavobacteriia</taxon>
        <taxon>Flavobacteriales</taxon>
        <taxon>Flavobacteriaceae</taxon>
        <taxon>Flavobacterium</taxon>
    </lineage>
</organism>
<keyword evidence="3" id="KW-1185">Reference proteome</keyword>
<evidence type="ECO:0000256" key="1">
    <source>
        <dbReference type="SAM" id="SignalP"/>
    </source>
</evidence>
<keyword evidence="1" id="KW-0732">Signal</keyword>
<evidence type="ECO:0008006" key="4">
    <source>
        <dbReference type="Google" id="ProtNLM"/>
    </source>
</evidence>
<dbReference type="EMBL" id="BAABCR010000013">
    <property type="protein sequence ID" value="GAA4029177.1"/>
    <property type="molecule type" value="Genomic_DNA"/>
</dbReference>